<dbReference type="SUPFAM" id="SSF88723">
    <property type="entry name" value="PIN domain-like"/>
    <property type="match status" value="1"/>
</dbReference>
<dbReference type="InterPro" id="IPR008918">
    <property type="entry name" value="HhH2"/>
</dbReference>
<dbReference type="GO" id="GO:0017108">
    <property type="term" value="F:5'-flap endonuclease activity"/>
    <property type="evidence" value="ECO:0007669"/>
    <property type="project" value="InterPro"/>
</dbReference>
<evidence type="ECO:0000256" key="1">
    <source>
        <dbReference type="ARBA" id="ARBA00022722"/>
    </source>
</evidence>
<keyword evidence="2" id="KW-0378">Hydrolase</keyword>
<protein>
    <recommendedName>
        <fullName evidence="3">5'-3' exonuclease domain-containing protein</fullName>
    </recommendedName>
</protein>
<evidence type="ECO:0000313" key="4">
    <source>
        <dbReference type="EMBL" id="QHT07111.1"/>
    </source>
</evidence>
<dbReference type="InterPro" id="IPR029060">
    <property type="entry name" value="PIN-like_dom_sf"/>
</dbReference>
<dbReference type="SMART" id="SM00279">
    <property type="entry name" value="HhH2"/>
    <property type="match status" value="1"/>
</dbReference>
<name>A0A6C0CRM2_9ZZZZ</name>
<dbReference type="GO" id="GO:0033567">
    <property type="term" value="P:DNA replication, Okazaki fragment processing"/>
    <property type="evidence" value="ECO:0007669"/>
    <property type="project" value="InterPro"/>
</dbReference>
<evidence type="ECO:0000259" key="3">
    <source>
        <dbReference type="SMART" id="SM00475"/>
    </source>
</evidence>
<evidence type="ECO:0000256" key="2">
    <source>
        <dbReference type="ARBA" id="ARBA00022801"/>
    </source>
</evidence>
<dbReference type="SUPFAM" id="SSF47807">
    <property type="entry name" value="5' to 3' exonuclease, C-terminal subdomain"/>
    <property type="match status" value="1"/>
</dbReference>
<dbReference type="GO" id="GO:0003677">
    <property type="term" value="F:DNA binding"/>
    <property type="evidence" value="ECO:0007669"/>
    <property type="project" value="InterPro"/>
</dbReference>
<dbReference type="PANTHER" id="PTHR42646">
    <property type="entry name" value="FLAP ENDONUCLEASE XNI"/>
    <property type="match status" value="1"/>
</dbReference>
<dbReference type="InterPro" id="IPR020046">
    <property type="entry name" value="5-3_exonucl_a-hlix_arch_N"/>
</dbReference>
<dbReference type="EMBL" id="MN739479">
    <property type="protein sequence ID" value="QHT07111.1"/>
    <property type="molecule type" value="Genomic_DNA"/>
</dbReference>
<dbReference type="InterPro" id="IPR038969">
    <property type="entry name" value="FEN"/>
</dbReference>
<dbReference type="GO" id="GO:0008409">
    <property type="term" value="F:5'-3' exonuclease activity"/>
    <property type="evidence" value="ECO:0007669"/>
    <property type="project" value="InterPro"/>
</dbReference>
<accession>A0A6C0CRM2</accession>
<sequence>MIYSFIFILQMTLIRINKLLPVVLFDTSYFIFYRYFSTLKWYQFRNKNIVYTELDTNEEFVKSFEKHVYQDFKKICKQWRTDISNMIFCCDCSRDMIWRNEHQEYYKGHRVQNPTFNPNIFVKFYEYLERNQNKWGIHKLCIEHLEADDIAYLTKKKLLEKGWTQPIVMITNDNDYLQMLDEQTHIFNMNGKGGDLSKRSCGEPKKDLKIKIIMGDVSDNIPSIHPGIGPKTAMKLASLSEEEFTDYLNKNNCCDFYDKNKKLIDFTEIPMNLKEGFQSAYQFELV</sequence>
<dbReference type="SMART" id="SM00475">
    <property type="entry name" value="53EXOc"/>
    <property type="match status" value="1"/>
</dbReference>
<keyword evidence="1" id="KW-0540">Nuclease</keyword>
<dbReference type="InterPro" id="IPR036279">
    <property type="entry name" value="5-3_exonuclease_C_sf"/>
</dbReference>
<dbReference type="InterPro" id="IPR002421">
    <property type="entry name" value="5-3_exonuclease"/>
</dbReference>
<dbReference type="Gene3D" id="3.40.50.1010">
    <property type="entry name" value="5'-nuclease"/>
    <property type="match status" value="1"/>
</dbReference>
<dbReference type="PANTHER" id="PTHR42646:SF2">
    <property type="entry name" value="5'-3' EXONUCLEASE FAMILY PROTEIN"/>
    <property type="match status" value="1"/>
</dbReference>
<reference evidence="4" key="1">
    <citation type="journal article" date="2020" name="Nature">
        <title>Giant virus diversity and host interactions through global metagenomics.</title>
        <authorList>
            <person name="Schulz F."/>
            <person name="Roux S."/>
            <person name="Paez-Espino D."/>
            <person name="Jungbluth S."/>
            <person name="Walsh D.A."/>
            <person name="Denef V.J."/>
            <person name="McMahon K.D."/>
            <person name="Konstantinidis K.T."/>
            <person name="Eloe-Fadrosh E.A."/>
            <person name="Kyrpides N.C."/>
            <person name="Woyke T."/>
        </authorList>
    </citation>
    <scope>NUCLEOTIDE SEQUENCE</scope>
    <source>
        <strain evidence="4">GVMAG-M-3300021962-46</strain>
    </source>
</reference>
<feature type="domain" description="5'-3' exonuclease" evidence="3">
    <location>
        <begin position="17"/>
        <end position="282"/>
    </location>
</feature>
<organism evidence="4">
    <name type="scientific">viral metagenome</name>
    <dbReference type="NCBI Taxonomy" id="1070528"/>
    <lineage>
        <taxon>unclassified sequences</taxon>
        <taxon>metagenomes</taxon>
        <taxon>organismal metagenomes</taxon>
    </lineage>
</organism>
<dbReference type="AlphaFoldDB" id="A0A6C0CRM2"/>
<proteinExistence type="predicted"/>
<dbReference type="Pfam" id="PF02739">
    <property type="entry name" value="5_3_exonuc_N"/>
    <property type="match status" value="1"/>
</dbReference>
<dbReference type="Gene3D" id="1.10.150.20">
    <property type="entry name" value="5' to 3' exonuclease, C-terminal subdomain"/>
    <property type="match status" value="1"/>
</dbReference>